<dbReference type="InterPro" id="IPR052527">
    <property type="entry name" value="Metal_cation-efflux_comp"/>
</dbReference>
<protein>
    <submittedName>
        <fullName evidence="6">Isoprenylcysteine carboxylmethyltransferase family protein</fullName>
    </submittedName>
</protein>
<dbReference type="PANTHER" id="PTHR43847">
    <property type="entry name" value="BLL3993 PROTEIN"/>
    <property type="match status" value="1"/>
</dbReference>
<evidence type="ECO:0000313" key="7">
    <source>
        <dbReference type="Proteomes" id="UP001500945"/>
    </source>
</evidence>
<evidence type="ECO:0000256" key="4">
    <source>
        <dbReference type="ARBA" id="ARBA00023136"/>
    </source>
</evidence>
<evidence type="ECO:0000313" key="6">
    <source>
        <dbReference type="EMBL" id="GAA4397956.1"/>
    </source>
</evidence>
<dbReference type="Pfam" id="PF04191">
    <property type="entry name" value="PEMT"/>
    <property type="match status" value="1"/>
</dbReference>
<evidence type="ECO:0000256" key="1">
    <source>
        <dbReference type="ARBA" id="ARBA00004127"/>
    </source>
</evidence>
<gene>
    <name evidence="6" type="ORF">GCM10023168_03530</name>
</gene>
<evidence type="ECO:0000256" key="3">
    <source>
        <dbReference type="ARBA" id="ARBA00022989"/>
    </source>
</evidence>
<evidence type="ECO:0000256" key="2">
    <source>
        <dbReference type="ARBA" id="ARBA00022692"/>
    </source>
</evidence>
<feature type="transmembrane region" description="Helical" evidence="5">
    <location>
        <begin position="22"/>
        <end position="40"/>
    </location>
</feature>
<evidence type="ECO:0000256" key="5">
    <source>
        <dbReference type="SAM" id="Phobius"/>
    </source>
</evidence>
<name>A0ABP8JYP1_9MICO</name>
<sequence length="171" mass="18060">MSPPTEPAAAHEDSPASGDVRTARLLVAGQFALIGVLVVLPSGDDWPVPTALIVACTAATVLGLAVMVIGATGLGRGLTATPLPNAHAQLRTGGLYRHARHPIYSGLLLVMASITVAAGNVLRLLTLAALVLLLNVKARWEETRLAQRFEGYADYAARTPRFVPLRLRRSP</sequence>
<keyword evidence="3 5" id="KW-1133">Transmembrane helix</keyword>
<proteinExistence type="predicted"/>
<keyword evidence="7" id="KW-1185">Reference proteome</keyword>
<dbReference type="InterPro" id="IPR007318">
    <property type="entry name" value="Phopholipid_MeTrfase"/>
</dbReference>
<dbReference type="PANTHER" id="PTHR43847:SF1">
    <property type="entry name" value="BLL3993 PROTEIN"/>
    <property type="match status" value="1"/>
</dbReference>
<dbReference type="Gene3D" id="1.20.120.1630">
    <property type="match status" value="1"/>
</dbReference>
<comment type="subcellular location">
    <subcellularLocation>
        <location evidence="1">Endomembrane system</location>
        <topology evidence="1">Multi-pass membrane protein</topology>
    </subcellularLocation>
</comment>
<organism evidence="6 7">
    <name type="scientific">Fodinibacter luteus</name>
    <dbReference type="NCBI Taxonomy" id="552064"/>
    <lineage>
        <taxon>Bacteria</taxon>
        <taxon>Bacillati</taxon>
        <taxon>Actinomycetota</taxon>
        <taxon>Actinomycetes</taxon>
        <taxon>Micrococcales</taxon>
        <taxon>Intrasporangiaceae</taxon>
        <taxon>Fodinibacter (ex Wang et al. 2009)</taxon>
    </lineage>
</organism>
<accession>A0ABP8JYP1</accession>
<dbReference type="EMBL" id="BAABGM010000001">
    <property type="protein sequence ID" value="GAA4397956.1"/>
    <property type="molecule type" value="Genomic_DNA"/>
</dbReference>
<feature type="transmembrane region" description="Helical" evidence="5">
    <location>
        <begin position="103"/>
        <end position="134"/>
    </location>
</feature>
<comment type="caution">
    <text evidence="6">The sequence shown here is derived from an EMBL/GenBank/DDBJ whole genome shotgun (WGS) entry which is preliminary data.</text>
</comment>
<feature type="transmembrane region" description="Helical" evidence="5">
    <location>
        <begin position="52"/>
        <end position="74"/>
    </location>
</feature>
<reference evidence="7" key="1">
    <citation type="journal article" date="2019" name="Int. J. Syst. Evol. Microbiol.">
        <title>The Global Catalogue of Microorganisms (GCM) 10K type strain sequencing project: providing services to taxonomists for standard genome sequencing and annotation.</title>
        <authorList>
            <consortium name="The Broad Institute Genomics Platform"/>
            <consortium name="The Broad Institute Genome Sequencing Center for Infectious Disease"/>
            <person name="Wu L."/>
            <person name="Ma J."/>
        </authorList>
    </citation>
    <scope>NUCLEOTIDE SEQUENCE [LARGE SCALE GENOMIC DNA]</scope>
    <source>
        <strain evidence="7">JCM 17809</strain>
    </source>
</reference>
<keyword evidence="4 5" id="KW-0472">Membrane</keyword>
<dbReference type="Proteomes" id="UP001500945">
    <property type="component" value="Unassembled WGS sequence"/>
</dbReference>
<keyword evidence="2 5" id="KW-0812">Transmembrane</keyword>